<feature type="region of interest" description="Disordered" evidence="3">
    <location>
        <begin position="247"/>
        <end position="281"/>
    </location>
</feature>
<evidence type="ECO:0000256" key="1">
    <source>
        <dbReference type="ARBA" id="ARBA00022468"/>
    </source>
</evidence>
<dbReference type="Pfam" id="PF01852">
    <property type="entry name" value="START"/>
    <property type="match status" value="1"/>
</dbReference>
<feature type="region of interest" description="Disordered" evidence="3">
    <location>
        <begin position="299"/>
        <end position="368"/>
    </location>
</feature>
<dbReference type="CDD" id="cd08869">
    <property type="entry name" value="START_RhoGAP"/>
    <property type="match status" value="1"/>
</dbReference>
<dbReference type="InterPro" id="IPR023393">
    <property type="entry name" value="START-like_dom_sf"/>
</dbReference>
<dbReference type="SUPFAM" id="SSF55961">
    <property type="entry name" value="Bet v1-like"/>
    <property type="match status" value="1"/>
</dbReference>
<dbReference type="PANTHER" id="PTHR12659">
    <property type="entry name" value="RHO-TYPE GTPASE ACTIVATING PROTEIN"/>
    <property type="match status" value="1"/>
</dbReference>
<dbReference type="FunFam" id="3.30.530.20:FF:000009">
    <property type="entry name" value="StAR related lipid transfer domain containing 13"/>
    <property type="match status" value="1"/>
</dbReference>
<dbReference type="SUPFAM" id="SSF47769">
    <property type="entry name" value="SAM/Pointed domain"/>
    <property type="match status" value="1"/>
</dbReference>
<evidence type="ECO:0000313" key="7">
    <source>
        <dbReference type="Proteomes" id="UP000494040"/>
    </source>
</evidence>
<evidence type="ECO:0000256" key="2">
    <source>
        <dbReference type="ARBA" id="ARBA00022553"/>
    </source>
</evidence>
<keyword evidence="1" id="KW-0343">GTPase activation</keyword>
<dbReference type="CDD" id="cd09538">
    <property type="entry name" value="SAM_DLC1_2-like"/>
    <property type="match status" value="1"/>
</dbReference>
<dbReference type="GO" id="GO:0008289">
    <property type="term" value="F:lipid binding"/>
    <property type="evidence" value="ECO:0007669"/>
    <property type="project" value="InterPro"/>
</dbReference>
<evidence type="ECO:0000313" key="6">
    <source>
        <dbReference type="EnsemblMetazoa" id="XP_024082131.1"/>
    </source>
</evidence>
<dbReference type="GO" id="GO:0005096">
    <property type="term" value="F:GTPase activator activity"/>
    <property type="evidence" value="ECO:0007669"/>
    <property type="project" value="UniProtKB-KW"/>
</dbReference>
<dbReference type="Pfam" id="PF00620">
    <property type="entry name" value="RhoGAP"/>
    <property type="match status" value="1"/>
</dbReference>
<feature type="compositionally biased region" description="Basic and acidic residues" evidence="3">
    <location>
        <begin position="340"/>
        <end position="351"/>
    </location>
</feature>
<keyword evidence="7" id="KW-1185">Reference proteome</keyword>
<dbReference type="PROSITE" id="PS50848">
    <property type="entry name" value="START"/>
    <property type="match status" value="1"/>
</dbReference>
<keyword evidence="2" id="KW-0597">Phosphoprotein</keyword>
<dbReference type="Proteomes" id="UP000494040">
    <property type="component" value="Unassembled WGS sequence"/>
</dbReference>
<dbReference type="InterPro" id="IPR002913">
    <property type="entry name" value="START_lipid-bd_dom"/>
</dbReference>
<feature type="compositionally biased region" description="Low complexity" evidence="3">
    <location>
        <begin position="616"/>
        <end position="626"/>
    </location>
</feature>
<dbReference type="PROSITE" id="PS50238">
    <property type="entry name" value="RHOGAP"/>
    <property type="match status" value="1"/>
</dbReference>
<feature type="compositionally biased region" description="Basic and acidic residues" evidence="3">
    <location>
        <begin position="299"/>
        <end position="315"/>
    </location>
</feature>
<reference evidence="6" key="1">
    <citation type="submission" date="2022-01" db="UniProtKB">
        <authorList>
            <consortium name="EnsemblMetazoa"/>
        </authorList>
    </citation>
    <scope>IDENTIFICATION</scope>
</reference>
<dbReference type="Gene3D" id="3.30.530.20">
    <property type="match status" value="1"/>
</dbReference>
<sequence>MAEAPREYKFFRSFSAKVESGWPMRKAEQFWRRLRERKIAEIEASEACQWLRAAGFPQYAQMYEDLQFPIDVNGVQKDHPFLDPDSLQSLFRRLQALNRCANMKLDAPAKQARADDSDEEDQCALSENWTFQPEIRRWSRVTEVTPQKLQALQAASKEAENKQAGKEIPVIRFGSLPPGALSPDSELLAAKFRRSGSERLRDGAKAFLRRVESLKSRRRKRPIRDVTISGPQVVDMASMERRMRDMNCVDVSPPDSPMAERGSSRHLLTRPDTDSGALSDSEVPWRQHYYKDANSNHTKVLDFDSHRGGSYRERLSPSSRSTSLTSTPDSNTFRSRPFRRPPEITIFKENEAESPESSSIVIDSDSDTTGRNKGVLRWHSFQRTTVRPQSYIGQTVNSMSSGQLLVLRKLALLKLTSIMEKHCPTHRTGWNWELPKFMRKMKNPDYKDKTVFGIPLCVSLQRSGQTLPTCIQMALTWLRNNALDQVGLFRKPGVKSRIQKLKSMAETQGDEISYEGQQAFDVADMVKQYFRELPEALLTNKLSETFIAIFQHVPVALRIEAVQCALLLLPDEHREALQYLLQFLSDVAAHAPTNQMNSSNLAVCLAPSLFHWTAPPSRSSSVSPRRNNGVPDPRQLGHNKAAHDCLLALIKNHKELFNVCDELLAQCHFSYMEESVPAALEELGVEVQQDWRSYLYACQTALLKEAREKSRGWVNSSSWMGVDISYKKVGDGHPLRLWRVSTDVEAPPTELLHRVLRERQLWDSTLIKWRVVTRLEPNAEIFQYLTSSIPPIPSKDYCVLRSWRTELAKGACVIVETSVEHCEGQVLSGGVRGIVLASRYLIEPCGSGKSRIIHLSRVDTKGRTPEWYNKTYGQICALHLSKIRSSFKHTAEGPESKV</sequence>
<evidence type="ECO:0000256" key="3">
    <source>
        <dbReference type="SAM" id="MobiDB-lite"/>
    </source>
</evidence>
<dbReference type="PANTHER" id="PTHR12659:SF7">
    <property type="entry name" value="CROSSVEINLESS C, ISOFORM C"/>
    <property type="match status" value="1"/>
</dbReference>
<dbReference type="RefSeq" id="XP_024082131.1">
    <property type="nucleotide sequence ID" value="XM_024226363.1"/>
</dbReference>
<dbReference type="InterPro" id="IPR013761">
    <property type="entry name" value="SAM/pointed_sf"/>
</dbReference>
<dbReference type="InterPro" id="IPR008936">
    <property type="entry name" value="Rho_GTPase_activation_prot"/>
</dbReference>
<dbReference type="AlphaFoldDB" id="A0A8I6TJ73"/>
<feature type="domain" description="Rho-GAP" evidence="4">
    <location>
        <begin position="454"/>
        <end position="657"/>
    </location>
</feature>
<protein>
    <recommendedName>
        <fullName evidence="8">Rho GTPase-activating protein 7</fullName>
    </recommendedName>
</protein>
<dbReference type="SUPFAM" id="SSF48350">
    <property type="entry name" value="GTPase activation domain, GAP"/>
    <property type="match status" value="1"/>
</dbReference>
<dbReference type="CTD" id="41749"/>
<name>A0A8I6TJ73_CIMLE</name>
<dbReference type="SMART" id="SM00324">
    <property type="entry name" value="RhoGAP"/>
    <property type="match status" value="1"/>
</dbReference>
<feature type="region of interest" description="Disordered" evidence="3">
    <location>
        <begin position="616"/>
        <end position="636"/>
    </location>
</feature>
<feature type="domain" description="START" evidence="5">
    <location>
        <begin position="702"/>
        <end position="868"/>
    </location>
</feature>
<dbReference type="InterPro" id="IPR000198">
    <property type="entry name" value="RhoGAP_dom"/>
</dbReference>
<dbReference type="EnsemblMetazoa" id="XM_024226363.1">
    <property type="protein sequence ID" value="XP_024082131.1"/>
    <property type="gene ID" value="LOC106669061"/>
</dbReference>
<evidence type="ECO:0000259" key="4">
    <source>
        <dbReference type="PROSITE" id="PS50238"/>
    </source>
</evidence>
<dbReference type="SMART" id="SM00234">
    <property type="entry name" value="START"/>
    <property type="match status" value="1"/>
</dbReference>
<organism evidence="6 7">
    <name type="scientific">Cimex lectularius</name>
    <name type="common">Bed bug</name>
    <name type="synonym">Acanthia lectularia</name>
    <dbReference type="NCBI Taxonomy" id="79782"/>
    <lineage>
        <taxon>Eukaryota</taxon>
        <taxon>Metazoa</taxon>
        <taxon>Ecdysozoa</taxon>
        <taxon>Arthropoda</taxon>
        <taxon>Hexapoda</taxon>
        <taxon>Insecta</taxon>
        <taxon>Pterygota</taxon>
        <taxon>Neoptera</taxon>
        <taxon>Paraneoptera</taxon>
        <taxon>Hemiptera</taxon>
        <taxon>Heteroptera</taxon>
        <taxon>Panheteroptera</taxon>
        <taxon>Cimicomorpha</taxon>
        <taxon>Cimicidae</taxon>
        <taxon>Cimex</taxon>
    </lineage>
</organism>
<dbReference type="Gene3D" id="1.10.287.2070">
    <property type="match status" value="1"/>
</dbReference>
<dbReference type="GO" id="GO:0007165">
    <property type="term" value="P:signal transduction"/>
    <property type="evidence" value="ECO:0007669"/>
    <property type="project" value="InterPro"/>
</dbReference>
<dbReference type="OrthoDB" id="10003330at2759"/>
<accession>A0A8I6TJ73</accession>
<dbReference type="GO" id="GO:0035023">
    <property type="term" value="P:regulation of Rho protein signal transduction"/>
    <property type="evidence" value="ECO:0007669"/>
    <property type="project" value="TreeGrafter"/>
</dbReference>
<dbReference type="GO" id="GO:0030036">
    <property type="term" value="P:actin cytoskeleton organization"/>
    <property type="evidence" value="ECO:0007669"/>
    <property type="project" value="TreeGrafter"/>
</dbReference>
<evidence type="ECO:0000259" key="5">
    <source>
        <dbReference type="PROSITE" id="PS50848"/>
    </source>
</evidence>
<dbReference type="GeneID" id="106669061"/>
<dbReference type="Gene3D" id="1.10.555.10">
    <property type="entry name" value="Rho GTPase activation protein"/>
    <property type="match status" value="1"/>
</dbReference>
<evidence type="ECO:0008006" key="8">
    <source>
        <dbReference type="Google" id="ProtNLM"/>
    </source>
</evidence>
<feature type="compositionally biased region" description="Low complexity" evidence="3">
    <location>
        <begin position="316"/>
        <end position="328"/>
    </location>
</feature>
<proteinExistence type="predicted"/>